<dbReference type="EMBL" id="JAUSUY010000009">
    <property type="protein sequence ID" value="MDT3426978.1"/>
    <property type="molecule type" value="Genomic_DNA"/>
</dbReference>
<proteinExistence type="predicted"/>
<dbReference type="InterPro" id="IPR036812">
    <property type="entry name" value="NAD(P)_OxRdtase_dom_sf"/>
</dbReference>
<sequence>MRTIKYISVQGLDKSCSQLVIGTADFSRKRLDTAFEMLDTYVLRGGNTIDTANAYRAGESELAIGQWLHSRQLRQDIVIIDKGGHYHVDARQAIVNRLNPKAIAEDLERSLERLRTDYIDIYLLHRDDPSVPVHEIMDFLQEPVRSGLIRAAGVSNWSYQRIDKANQYADKKGYKRLAVNSPSLSLAAANEPRWHGTVHADQAYQEWHKKIQLPLFAWSSQAGGFFSGRYSPGVHTSGDIARVYYNDDNWERLNRANKLAAHKGKGITANQIALAYVLNQPYPVCAVIGPERTEELVSSFAAPDITLSEEERRWLNLLS</sequence>
<dbReference type="Pfam" id="PF00248">
    <property type="entry name" value="Aldo_ket_red"/>
    <property type="match status" value="1"/>
</dbReference>
<dbReference type="InterPro" id="IPR023210">
    <property type="entry name" value="NADP_OxRdtase_dom"/>
</dbReference>
<dbReference type="InterPro" id="IPR020471">
    <property type="entry name" value="AKR"/>
</dbReference>
<dbReference type="Gene3D" id="3.20.20.100">
    <property type="entry name" value="NADP-dependent oxidoreductase domain"/>
    <property type="match status" value="1"/>
</dbReference>
<dbReference type="InterPro" id="IPR050523">
    <property type="entry name" value="AKR_Detox_Biosynth"/>
</dbReference>
<gene>
    <name evidence="3" type="ORF">J2Z22_002512</name>
</gene>
<organism evidence="3 4">
    <name type="scientific">Paenibacillus forsythiae</name>
    <dbReference type="NCBI Taxonomy" id="365616"/>
    <lineage>
        <taxon>Bacteria</taxon>
        <taxon>Bacillati</taxon>
        <taxon>Bacillota</taxon>
        <taxon>Bacilli</taxon>
        <taxon>Bacillales</taxon>
        <taxon>Paenibacillaceae</taxon>
        <taxon>Paenibacillus</taxon>
    </lineage>
</organism>
<feature type="domain" description="NADP-dependent oxidoreductase" evidence="2">
    <location>
        <begin position="19"/>
        <end position="311"/>
    </location>
</feature>
<comment type="caution">
    <text evidence="3">The sequence shown here is derived from an EMBL/GenBank/DDBJ whole genome shotgun (WGS) entry which is preliminary data.</text>
</comment>
<protein>
    <submittedName>
        <fullName evidence="3">Aryl-alcohol dehydrogenase-like predicted oxidoreductase</fullName>
    </submittedName>
</protein>
<evidence type="ECO:0000256" key="1">
    <source>
        <dbReference type="ARBA" id="ARBA00023002"/>
    </source>
</evidence>
<dbReference type="Proteomes" id="UP001248709">
    <property type="component" value="Unassembled WGS sequence"/>
</dbReference>
<dbReference type="SUPFAM" id="SSF51430">
    <property type="entry name" value="NAD(P)-linked oxidoreductase"/>
    <property type="match status" value="1"/>
</dbReference>
<evidence type="ECO:0000259" key="2">
    <source>
        <dbReference type="Pfam" id="PF00248"/>
    </source>
</evidence>
<evidence type="ECO:0000313" key="4">
    <source>
        <dbReference type="Proteomes" id="UP001248709"/>
    </source>
</evidence>
<name>A0ABU3H826_9BACL</name>
<dbReference type="PANTHER" id="PTHR43364">
    <property type="entry name" value="NADH-SPECIFIC METHYLGLYOXAL REDUCTASE-RELATED"/>
    <property type="match status" value="1"/>
</dbReference>
<keyword evidence="1" id="KW-0560">Oxidoreductase</keyword>
<accession>A0ABU3H826</accession>
<dbReference type="PANTHER" id="PTHR43364:SF4">
    <property type="entry name" value="NAD(P)-LINKED OXIDOREDUCTASE SUPERFAMILY PROTEIN"/>
    <property type="match status" value="1"/>
</dbReference>
<dbReference type="CDD" id="cd19082">
    <property type="entry name" value="AKR_AKR10A1_2"/>
    <property type="match status" value="1"/>
</dbReference>
<keyword evidence="4" id="KW-1185">Reference proteome</keyword>
<dbReference type="PRINTS" id="PR00069">
    <property type="entry name" value="ALDKETRDTASE"/>
</dbReference>
<evidence type="ECO:0000313" key="3">
    <source>
        <dbReference type="EMBL" id="MDT3426978.1"/>
    </source>
</evidence>
<reference evidence="3 4" key="1">
    <citation type="submission" date="2023-07" db="EMBL/GenBank/DDBJ databases">
        <title>Genomic Encyclopedia of Type Strains, Phase IV (KMG-IV): sequencing the most valuable type-strain genomes for metagenomic binning, comparative biology and taxonomic classification.</title>
        <authorList>
            <person name="Goeker M."/>
        </authorList>
    </citation>
    <scope>NUCLEOTIDE SEQUENCE [LARGE SCALE GENOMIC DNA]</scope>
    <source>
        <strain evidence="3 4">T98</strain>
    </source>
</reference>
<dbReference type="RefSeq" id="WP_232238847.1">
    <property type="nucleotide sequence ID" value="NZ_JAUSUY010000009.1"/>
</dbReference>